<comment type="caution">
    <text evidence="1">The sequence shown here is derived from an EMBL/GenBank/DDBJ whole genome shotgun (WGS) entry which is preliminary data.</text>
</comment>
<organism evidence="1">
    <name type="scientific">marine sediment metagenome</name>
    <dbReference type="NCBI Taxonomy" id="412755"/>
    <lineage>
        <taxon>unclassified sequences</taxon>
        <taxon>metagenomes</taxon>
        <taxon>ecological metagenomes</taxon>
    </lineage>
</organism>
<dbReference type="EMBL" id="LAZR01006326">
    <property type="protein sequence ID" value="KKM92988.1"/>
    <property type="molecule type" value="Genomic_DNA"/>
</dbReference>
<sequence length="73" mass="8518">MMNALCFLFGHKIKDLYPIRFLDRNRLINRATCERCEEELEVTTEEIQTSRIINTTSALGISPMTREKLEKKG</sequence>
<reference evidence="1" key="1">
    <citation type="journal article" date="2015" name="Nature">
        <title>Complex archaea that bridge the gap between prokaryotes and eukaryotes.</title>
        <authorList>
            <person name="Spang A."/>
            <person name="Saw J.H."/>
            <person name="Jorgensen S.L."/>
            <person name="Zaremba-Niedzwiedzka K."/>
            <person name="Martijn J."/>
            <person name="Lind A.E."/>
            <person name="van Eijk R."/>
            <person name="Schleper C."/>
            <person name="Guy L."/>
            <person name="Ettema T.J."/>
        </authorList>
    </citation>
    <scope>NUCLEOTIDE SEQUENCE</scope>
</reference>
<dbReference type="AlphaFoldDB" id="A0A0F9LHP9"/>
<dbReference type="InterPro" id="IPR012455">
    <property type="entry name" value="DUF1660"/>
</dbReference>
<evidence type="ECO:0000313" key="1">
    <source>
        <dbReference type="EMBL" id="KKM92988.1"/>
    </source>
</evidence>
<proteinExistence type="predicted"/>
<dbReference type="Pfam" id="PF07874">
    <property type="entry name" value="DUF1660"/>
    <property type="match status" value="1"/>
</dbReference>
<gene>
    <name evidence="1" type="ORF">LCGC14_1212880</name>
</gene>
<protein>
    <submittedName>
        <fullName evidence="1">Uncharacterized protein</fullName>
    </submittedName>
</protein>
<name>A0A0F9LHP9_9ZZZZ</name>
<accession>A0A0F9LHP9</accession>